<dbReference type="InterPro" id="IPR051085">
    <property type="entry name" value="MB_O-acyltransferase"/>
</dbReference>
<dbReference type="Proteomes" id="UP000248132">
    <property type="component" value="Unassembled WGS sequence"/>
</dbReference>
<evidence type="ECO:0000256" key="5">
    <source>
        <dbReference type="ARBA" id="ARBA00022989"/>
    </source>
</evidence>
<dbReference type="GO" id="GO:0016746">
    <property type="term" value="F:acyltransferase activity"/>
    <property type="evidence" value="ECO:0007669"/>
    <property type="project" value="UniProtKB-KW"/>
</dbReference>
<dbReference type="GO" id="GO:0005886">
    <property type="term" value="C:plasma membrane"/>
    <property type="evidence" value="ECO:0007669"/>
    <property type="project" value="UniProtKB-SubCell"/>
</dbReference>
<dbReference type="Pfam" id="PF03062">
    <property type="entry name" value="MBOAT"/>
    <property type="match status" value="1"/>
</dbReference>
<dbReference type="PIRSF" id="PIRSF016636">
    <property type="entry name" value="AlgI_DltB"/>
    <property type="match status" value="1"/>
</dbReference>
<feature type="transmembrane region" description="Helical" evidence="8">
    <location>
        <begin position="42"/>
        <end position="62"/>
    </location>
</feature>
<comment type="similarity">
    <text evidence="2 7">Belongs to the membrane-bound acyltransferase family.</text>
</comment>
<evidence type="ECO:0000256" key="8">
    <source>
        <dbReference type="SAM" id="Phobius"/>
    </source>
</evidence>
<dbReference type="PIRSF" id="PIRSF500217">
    <property type="entry name" value="AlgI"/>
    <property type="match status" value="1"/>
</dbReference>
<dbReference type="InterPro" id="IPR028362">
    <property type="entry name" value="AlgI"/>
</dbReference>
<protein>
    <submittedName>
        <fullName evidence="9">D-alanyl-lipoteichoic acid acyltransferase DltB (MBOAT superfamily)</fullName>
    </submittedName>
</protein>
<dbReference type="PANTHER" id="PTHR13285:SF18">
    <property type="entry name" value="PROTEIN-CYSTEINE N-PALMITOYLTRANSFERASE RASP"/>
    <property type="match status" value="1"/>
</dbReference>
<gene>
    <name evidence="9" type="ORF">LY28_00979</name>
</gene>
<feature type="transmembrane region" description="Helical" evidence="8">
    <location>
        <begin position="368"/>
        <end position="384"/>
    </location>
</feature>
<evidence type="ECO:0000256" key="2">
    <source>
        <dbReference type="ARBA" id="ARBA00010323"/>
    </source>
</evidence>
<name>A0A318XNG0_9FIRM</name>
<evidence type="ECO:0000256" key="7">
    <source>
        <dbReference type="PIRNR" id="PIRNR016636"/>
    </source>
</evidence>
<evidence type="ECO:0000256" key="6">
    <source>
        <dbReference type="ARBA" id="ARBA00023136"/>
    </source>
</evidence>
<dbReference type="RefSeq" id="WP_110461038.1">
    <property type="nucleotide sequence ID" value="NZ_QKMR01000004.1"/>
</dbReference>
<dbReference type="EMBL" id="QKMR01000004">
    <property type="protein sequence ID" value="PYG89156.1"/>
    <property type="molecule type" value="Genomic_DNA"/>
</dbReference>
<comment type="caution">
    <text evidence="9">The sequence shown here is derived from an EMBL/GenBank/DDBJ whole genome shotgun (WGS) entry which is preliminary data.</text>
</comment>
<evidence type="ECO:0000256" key="4">
    <source>
        <dbReference type="ARBA" id="ARBA00022692"/>
    </source>
</evidence>
<evidence type="ECO:0000256" key="1">
    <source>
        <dbReference type="ARBA" id="ARBA00004651"/>
    </source>
</evidence>
<feature type="transmembrane region" description="Helical" evidence="8">
    <location>
        <begin position="149"/>
        <end position="167"/>
    </location>
</feature>
<dbReference type="PANTHER" id="PTHR13285">
    <property type="entry name" value="ACYLTRANSFERASE"/>
    <property type="match status" value="1"/>
</dbReference>
<evidence type="ECO:0000313" key="9">
    <source>
        <dbReference type="EMBL" id="PYG89156.1"/>
    </source>
</evidence>
<dbReference type="InterPro" id="IPR004299">
    <property type="entry name" value="MBOAT_fam"/>
</dbReference>
<feature type="transmembrane region" description="Helical" evidence="8">
    <location>
        <begin position="460"/>
        <end position="478"/>
    </location>
</feature>
<keyword evidence="4 8" id="KW-0812">Transmembrane</keyword>
<feature type="transmembrane region" description="Helical" evidence="8">
    <location>
        <begin position="74"/>
        <end position="93"/>
    </location>
</feature>
<dbReference type="InterPro" id="IPR024194">
    <property type="entry name" value="Ac/AlaTfrase_AlgI/DltB"/>
</dbReference>
<feature type="transmembrane region" description="Helical" evidence="8">
    <location>
        <begin position="5"/>
        <end position="22"/>
    </location>
</feature>
<keyword evidence="6 7" id="KW-0472">Membrane</keyword>
<organism evidence="9 10">
    <name type="scientific">Ruminiclostridium sufflavum DSM 19573</name>
    <dbReference type="NCBI Taxonomy" id="1121337"/>
    <lineage>
        <taxon>Bacteria</taxon>
        <taxon>Bacillati</taxon>
        <taxon>Bacillota</taxon>
        <taxon>Clostridia</taxon>
        <taxon>Eubacteriales</taxon>
        <taxon>Oscillospiraceae</taxon>
        <taxon>Ruminiclostridium</taxon>
    </lineage>
</organism>
<feature type="transmembrane region" description="Helical" evidence="8">
    <location>
        <begin position="308"/>
        <end position="324"/>
    </location>
</feature>
<reference evidence="9 10" key="1">
    <citation type="submission" date="2018-06" db="EMBL/GenBank/DDBJ databases">
        <title>Genomic Encyclopedia of Type Strains, Phase I: the one thousand microbial genomes (KMG-I) project.</title>
        <authorList>
            <person name="Kyrpides N."/>
        </authorList>
    </citation>
    <scope>NUCLEOTIDE SEQUENCE [LARGE SCALE GENOMIC DNA]</scope>
    <source>
        <strain evidence="9 10">DSM 19573</strain>
    </source>
</reference>
<feature type="transmembrane region" description="Helical" evidence="8">
    <location>
        <begin position="223"/>
        <end position="241"/>
    </location>
</feature>
<evidence type="ECO:0000313" key="10">
    <source>
        <dbReference type="Proteomes" id="UP000248132"/>
    </source>
</evidence>
<dbReference type="OrthoDB" id="9805788at2"/>
<keyword evidence="5 8" id="KW-1133">Transmembrane helix</keyword>
<feature type="transmembrane region" description="Helical" evidence="8">
    <location>
        <begin position="427"/>
        <end position="448"/>
    </location>
</feature>
<keyword evidence="7 9" id="KW-0012">Acyltransferase</keyword>
<keyword evidence="7 9" id="KW-0808">Transferase</keyword>
<sequence length="488" mass="57597">MLFNSFKFLIFFPIVTILYFILPHKFRWFMLLTSSCIFYMAFVPKYIFILAFTIFIDFFVGIALEKIDGEKRKLFLIISILSNIGILFVFKYFNFFNSNIVKVADFFHWNYPIESLKIILPIGLSFHTFQSLSYIIEVYKGKQKAERNFGIYALFVMFYPQLVAGPIERPQNLLTQFHERHYFEISRVADGLKMMLWGMIKKVVIADRLALFVNQIYGNPENYYGMPLISATFFFAFQIYCDFSGYSDIAIGAAKVMGFNLMTNFNRPYLSKSIAEFWRRWHISLSTWFKDYVYIPLGGNRCSAPRRYFNLFITFMLSGLWHGANWTYIIWGALNGIYQIISLMTRNIRNKILVFTKLEKVPNIHKSIQIVFTFSLTMFAWIFFRAANIRQAIYIIRNMFVGIFDIRNFEAVIKVAEGIQAFNNEGLILSFVLILFLIIIELLQRNVVIRETIDKRFPHICWLIYYAGIFAVIILGQFSKAQFIYFQF</sequence>
<dbReference type="GO" id="GO:0042121">
    <property type="term" value="P:alginic acid biosynthetic process"/>
    <property type="evidence" value="ECO:0007669"/>
    <property type="project" value="InterPro"/>
</dbReference>
<evidence type="ECO:0000256" key="3">
    <source>
        <dbReference type="ARBA" id="ARBA00022475"/>
    </source>
</evidence>
<accession>A0A318XNG0</accession>
<dbReference type="AlphaFoldDB" id="A0A318XNG0"/>
<comment type="subcellular location">
    <subcellularLocation>
        <location evidence="1">Cell membrane</location>
        <topology evidence="1">Multi-pass membrane protein</topology>
    </subcellularLocation>
</comment>
<keyword evidence="3 7" id="KW-1003">Cell membrane</keyword>
<proteinExistence type="inferred from homology"/>
<keyword evidence="10" id="KW-1185">Reference proteome</keyword>